<evidence type="ECO:0000256" key="6">
    <source>
        <dbReference type="ARBA" id="ARBA00022528"/>
    </source>
</evidence>
<evidence type="ECO:0000313" key="19">
    <source>
        <dbReference type="EMBL" id="KAG6573090.1"/>
    </source>
</evidence>
<evidence type="ECO:0000256" key="9">
    <source>
        <dbReference type="ARBA" id="ARBA00022679"/>
    </source>
</evidence>
<keyword evidence="12" id="KW-0408">Iron</keyword>
<keyword evidence="13" id="KW-0411">Iron-sulfur</keyword>
<dbReference type="InterPro" id="IPR041869">
    <property type="entry name" value="MPP_ADPRM"/>
</dbReference>
<comment type="catalytic activity">
    <reaction evidence="14">
        <text>iminosuccinate + dihydroxyacetone phosphate = quinolinate + phosphate + 2 H2O + H(+)</text>
        <dbReference type="Rhea" id="RHEA:25888"/>
        <dbReference type="ChEBI" id="CHEBI:15377"/>
        <dbReference type="ChEBI" id="CHEBI:15378"/>
        <dbReference type="ChEBI" id="CHEBI:29959"/>
        <dbReference type="ChEBI" id="CHEBI:43474"/>
        <dbReference type="ChEBI" id="CHEBI:57642"/>
        <dbReference type="ChEBI" id="CHEBI:77875"/>
        <dbReference type="EC" id="2.5.1.72"/>
    </reaction>
</comment>
<keyword evidence="20" id="KW-1185">Reference proteome</keyword>
<dbReference type="GO" id="GO:0046872">
    <property type="term" value="F:metal ion binding"/>
    <property type="evidence" value="ECO:0007669"/>
    <property type="project" value="UniProtKB-KW"/>
</dbReference>
<dbReference type="GO" id="GO:0016787">
    <property type="term" value="F:hydrolase activity"/>
    <property type="evidence" value="ECO:0007669"/>
    <property type="project" value="InterPro"/>
</dbReference>
<gene>
    <name evidence="19" type="primary">QS</name>
    <name evidence="19" type="ORF">SDJN03_26977</name>
</gene>
<comment type="cofactor">
    <cofactor evidence="1">
        <name>[4Fe-4S] cluster</name>
        <dbReference type="ChEBI" id="CHEBI:49883"/>
    </cofactor>
</comment>
<evidence type="ECO:0000259" key="17">
    <source>
        <dbReference type="Pfam" id="PF00149"/>
    </source>
</evidence>
<feature type="domain" description="Fe-S metabolism associated" evidence="18">
    <location>
        <begin position="86"/>
        <end position="205"/>
    </location>
</feature>
<dbReference type="InterPro" id="IPR003473">
    <property type="entry name" value="NadA"/>
</dbReference>
<reference evidence="19 20" key="1">
    <citation type="journal article" date="2021" name="Hortic Res">
        <title>The domestication of Cucurbita argyrosperma as revealed by the genome of its wild relative.</title>
        <authorList>
            <person name="Barrera-Redondo J."/>
            <person name="Sanchez-de la Vega G."/>
            <person name="Aguirre-Liguori J.A."/>
            <person name="Castellanos-Morales G."/>
            <person name="Gutierrez-Guerrero Y.T."/>
            <person name="Aguirre-Dugua X."/>
            <person name="Aguirre-Planter E."/>
            <person name="Tenaillon M.I."/>
            <person name="Lira-Saade R."/>
            <person name="Eguiarte L.E."/>
        </authorList>
    </citation>
    <scope>NUCLEOTIDE SEQUENCE [LARGE SCALE GENOMIC DNA]</scope>
    <source>
        <strain evidence="19">JBR-2021</strain>
    </source>
</reference>
<dbReference type="EMBL" id="JAGKQH010000018">
    <property type="protein sequence ID" value="KAG6573090.1"/>
    <property type="molecule type" value="Genomic_DNA"/>
</dbReference>
<dbReference type="FunFam" id="3.40.50.10800:FF:000008">
    <property type="entry name" value="Quinolinate synthase chloroplastic"/>
    <property type="match status" value="1"/>
</dbReference>
<dbReference type="GO" id="GO:0051539">
    <property type="term" value="F:4 iron, 4 sulfur cluster binding"/>
    <property type="evidence" value="ECO:0007669"/>
    <property type="project" value="UniProtKB-KW"/>
</dbReference>
<name>A0AAV6M0D7_9ROSI</name>
<comment type="subcellular location">
    <subcellularLocation>
        <location evidence="2">Plastid</location>
        <location evidence="2">Chloroplast</location>
    </subcellularLocation>
</comment>
<organism evidence="19 20">
    <name type="scientific">Cucurbita argyrosperma subsp. sororia</name>
    <dbReference type="NCBI Taxonomy" id="37648"/>
    <lineage>
        <taxon>Eukaryota</taxon>
        <taxon>Viridiplantae</taxon>
        <taxon>Streptophyta</taxon>
        <taxon>Embryophyta</taxon>
        <taxon>Tracheophyta</taxon>
        <taxon>Spermatophyta</taxon>
        <taxon>Magnoliopsida</taxon>
        <taxon>eudicotyledons</taxon>
        <taxon>Gunneridae</taxon>
        <taxon>Pentapetalae</taxon>
        <taxon>rosids</taxon>
        <taxon>fabids</taxon>
        <taxon>Cucurbitales</taxon>
        <taxon>Cucurbitaceae</taxon>
        <taxon>Cucurbiteae</taxon>
        <taxon>Cucurbita</taxon>
    </lineage>
</organism>
<feature type="domain" description="Calcineurin-like phosphoesterase" evidence="17">
    <location>
        <begin position="741"/>
        <end position="988"/>
    </location>
</feature>
<dbReference type="InterPro" id="IPR003808">
    <property type="entry name" value="Fe-S_metab-assoc_dom"/>
</dbReference>
<evidence type="ECO:0000259" key="18">
    <source>
        <dbReference type="Pfam" id="PF02657"/>
    </source>
</evidence>
<dbReference type="Pfam" id="PF02657">
    <property type="entry name" value="SufE"/>
    <property type="match status" value="1"/>
</dbReference>
<keyword evidence="5" id="KW-0004">4Fe-4S</keyword>
<protein>
    <recommendedName>
        <fullName evidence="16">Quinolinate synthase, chloroplastic</fullName>
        <ecNumber evidence="4">2.5.1.72</ecNumber>
    </recommendedName>
</protein>
<keyword evidence="10" id="KW-0479">Metal-binding</keyword>
<comment type="caution">
    <text evidence="19">The sequence shown here is derived from an EMBL/GenBank/DDBJ whole genome shotgun (WGS) entry which is preliminary data.</text>
</comment>
<keyword evidence="11" id="KW-0809">Transit peptide</keyword>
<keyword evidence="6" id="KW-0150">Chloroplast</keyword>
<evidence type="ECO:0000256" key="16">
    <source>
        <dbReference type="ARBA" id="ARBA00073351"/>
    </source>
</evidence>
<accession>A0AAV6M0D7</accession>
<evidence type="ECO:0000256" key="4">
    <source>
        <dbReference type="ARBA" id="ARBA00012669"/>
    </source>
</evidence>
<evidence type="ECO:0000256" key="12">
    <source>
        <dbReference type="ARBA" id="ARBA00023004"/>
    </source>
</evidence>
<dbReference type="FunFam" id="3.40.50.10800:FF:000006">
    <property type="entry name" value="Quinolinate synthase, chloroplastic"/>
    <property type="match status" value="1"/>
</dbReference>
<dbReference type="EC" id="2.5.1.72" evidence="4"/>
<evidence type="ECO:0000256" key="5">
    <source>
        <dbReference type="ARBA" id="ARBA00022485"/>
    </source>
</evidence>
<dbReference type="PANTHER" id="PTHR30573">
    <property type="entry name" value="QUINOLINATE SYNTHETASE A"/>
    <property type="match status" value="1"/>
</dbReference>
<dbReference type="Proteomes" id="UP000685013">
    <property type="component" value="Chromosome 18"/>
</dbReference>
<evidence type="ECO:0000256" key="8">
    <source>
        <dbReference type="ARBA" id="ARBA00022642"/>
    </source>
</evidence>
<dbReference type="GO" id="GO:0008987">
    <property type="term" value="F:quinolinate synthetase A activity"/>
    <property type="evidence" value="ECO:0007669"/>
    <property type="project" value="InterPro"/>
</dbReference>
<evidence type="ECO:0000256" key="15">
    <source>
        <dbReference type="ARBA" id="ARBA00061471"/>
    </source>
</evidence>
<keyword evidence="7" id="KW-0934">Plastid</keyword>
<comment type="similarity">
    <text evidence="15">Belongs to the quinolinate synthase family. Type 1 subfamily.</text>
</comment>
<dbReference type="GO" id="GO:0009507">
    <property type="term" value="C:chloroplast"/>
    <property type="evidence" value="ECO:0007669"/>
    <property type="project" value="UniProtKB-SubCell"/>
</dbReference>
<evidence type="ECO:0000256" key="2">
    <source>
        <dbReference type="ARBA" id="ARBA00004229"/>
    </source>
</evidence>
<proteinExistence type="inferred from homology"/>
<keyword evidence="8" id="KW-0662">Pyridine nucleotide biosynthesis</keyword>
<evidence type="ECO:0000256" key="11">
    <source>
        <dbReference type="ARBA" id="ARBA00022946"/>
    </source>
</evidence>
<keyword evidence="9" id="KW-0808">Transferase</keyword>
<evidence type="ECO:0000256" key="1">
    <source>
        <dbReference type="ARBA" id="ARBA00001966"/>
    </source>
</evidence>
<feature type="non-terminal residue" evidence="19">
    <location>
        <position position="1"/>
    </location>
</feature>
<evidence type="ECO:0000256" key="3">
    <source>
        <dbReference type="ARBA" id="ARBA00005065"/>
    </source>
</evidence>
<evidence type="ECO:0000313" key="20">
    <source>
        <dbReference type="Proteomes" id="UP000685013"/>
    </source>
</evidence>
<comment type="pathway">
    <text evidence="3">Cofactor biosynthesis; NAD(+) biosynthesis; quinolinate from iminoaspartate: step 1/1.</text>
</comment>
<sequence length="1057" mass="116791">MESSTIMASRATTSSVFSFCSNPNSKSTHVKFLAQKPPIPFFETHKCIQSLKSNTQNLSSRFACSAATLSPSSTTELVPFKLHRLIEEFESISEPVDRVKRLLRYASLLPPYSARNDSTRVMGCTAQVWLEVRIDQEGKMRFAADSDSEISKGFCSCLISVLDGALPEDVLRLKTDNLVALNVGLPVRERSRANTWYNVLISIQKRTKGLIAELEGKSPFEAFPSLVVSADGIHAKGSYAEAQATYLFPNDSTVKELVKVLKEKKIGVVAHFYMDPEVQGVLTAARKEWPHIYISDSLVMADMAVKMAKDGCQFVAVLGVDFMSENVRAILDQAGFGEVGVYRMSDEQISCSLADAAATPSYMSYLEMASREAPSLHVIYINTSLETKAYAHELVPTITCTSSNVMQTILQAFAQVPELNVWYGPDSYMGANIVELLQQMTKMTDDEIAKIHPNHNRDSIRSLLPRLYYYQEGTCIVHHLFGHEVVEKINEMYCDAFLTAHFEVPGEMFALAMEAKRRGMGIVGSTQNILDFIIQRVQEALDRNVNEHLQFVLGTESGMITSIVAAVRNLLSSSKTTSGGAKINVEIVFPVSSDSVTSTSSSSSPGRKSVALGEINLPVVPGVSSGEGCSIHGGCASCPYMKMNSLSSLMKVCQDLPHNKAAISAYEAKRFKLHTVTGKSVADIGCQPILHMRDFQAAKQLPEKLVHQIMNRRNQDSHVNYNMASANGIGRIQGKQPLFSFGVIADVQYADIPDGQSFLGTPRYYRHSILVLKRAVQNWNNQQRLKFVLNFGDIVDGFCPKDQSLNSIKKVVSEFDNFNGLVYHMIGNHCLYNLPRKELLPLLKIPRLEGGHAYYDFSPTPDFRFVVLDGYDISAIGWPKGHPNSVEALKILSQKNPNADKNSPSGLTGLDRRYLMFNGGVGKEQLKWLDSILQEATNLKQKVIVCCHLPLDPGATSFAALLWNYDEVMDLIHSYNCVKVCLAGHNHKGGYAIDSHGIHHRVLEAALECPPGTDAFGYIDVFSDGLYLTATDRMSSSKMLFDSACDCENGYITTSTL</sequence>
<dbReference type="InterPro" id="IPR004843">
    <property type="entry name" value="Calcineurin-like_PHP"/>
</dbReference>
<dbReference type="Pfam" id="PF02445">
    <property type="entry name" value="NadA"/>
    <property type="match status" value="1"/>
</dbReference>
<evidence type="ECO:0000256" key="13">
    <source>
        <dbReference type="ARBA" id="ARBA00023014"/>
    </source>
</evidence>
<evidence type="ECO:0000256" key="10">
    <source>
        <dbReference type="ARBA" id="ARBA00022723"/>
    </source>
</evidence>
<dbReference type="CDD" id="cd07396">
    <property type="entry name" value="MPP_Nbla03831"/>
    <property type="match status" value="1"/>
</dbReference>
<dbReference type="PANTHER" id="PTHR30573:SF0">
    <property type="entry name" value="QUINOLINATE SYNTHASE, CHLOROPLASTIC"/>
    <property type="match status" value="1"/>
</dbReference>
<dbReference type="GO" id="GO:0034628">
    <property type="term" value="P:'de novo' NAD+ biosynthetic process from L-aspartate"/>
    <property type="evidence" value="ECO:0007669"/>
    <property type="project" value="TreeGrafter"/>
</dbReference>
<dbReference type="AlphaFoldDB" id="A0AAV6M0D7"/>
<dbReference type="Pfam" id="PF00149">
    <property type="entry name" value="Metallophos"/>
    <property type="match status" value="1"/>
</dbReference>
<evidence type="ECO:0000256" key="7">
    <source>
        <dbReference type="ARBA" id="ARBA00022640"/>
    </source>
</evidence>
<evidence type="ECO:0000256" key="14">
    <source>
        <dbReference type="ARBA" id="ARBA00052166"/>
    </source>
</evidence>